<evidence type="ECO:0000259" key="10">
    <source>
        <dbReference type="PROSITE" id="PS51352"/>
    </source>
</evidence>
<dbReference type="AlphaFoldDB" id="A0AAJ4TK92"/>
<protein>
    <recommendedName>
        <fullName evidence="6 7">Thioredoxin</fullName>
    </recommendedName>
</protein>
<evidence type="ECO:0000256" key="3">
    <source>
        <dbReference type="ARBA" id="ARBA00022982"/>
    </source>
</evidence>
<keyword evidence="2" id="KW-0813">Transport</keyword>
<evidence type="ECO:0000256" key="6">
    <source>
        <dbReference type="NCBIfam" id="TIGR01068"/>
    </source>
</evidence>
<evidence type="ECO:0000256" key="2">
    <source>
        <dbReference type="ARBA" id="ARBA00022448"/>
    </source>
</evidence>
<dbReference type="EMBL" id="CP076680">
    <property type="protein sequence ID" value="QWU98456.1"/>
    <property type="molecule type" value="Genomic_DNA"/>
</dbReference>
<dbReference type="InterPro" id="IPR013766">
    <property type="entry name" value="Thioredoxin_domain"/>
</dbReference>
<dbReference type="PIRSF" id="PIRSF000077">
    <property type="entry name" value="Thioredoxin"/>
    <property type="match status" value="1"/>
</dbReference>
<accession>A0AAJ4TK92</accession>
<feature type="site" description="Contributes to redox potential value" evidence="8">
    <location>
        <position position="36"/>
    </location>
</feature>
<dbReference type="GO" id="GO:0005737">
    <property type="term" value="C:cytoplasm"/>
    <property type="evidence" value="ECO:0007669"/>
    <property type="project" value="TreeGrafter"/>
</dbReference>
<dbReference type="KEGG" id="fsr:KQR59_04905"/>
<feature type="disulfide bond" description="Redox-active" evidence="9">
    <location>
        <begin position="34"/>
        <end position="37"/>
    </location>
</feature>
<keyword evidence="3" id="KW-0249">Electron transport</keyword>
<dbReference type="InterPro" id="IPR005746">
    <property type="entry name" value="Thioredoxin"/>
</dbReference>
<organism evidence="11 12">
    <name type="scientific">Francisella salimarina</name>
    <dbReference type="NCBI Taxonomy" id="2599927"/>
    <lineage>
        <taxon>Bacteria</taxon>
        <taxon>Pseudomonadati</taxon>
        <taxon>Pseudomonadota</taxon>
        <taxon>Gammaproteobacteria</taxon>
        <taxon>Thiotrichales</taxon>
        <taxon>Francisellaceae</taxon>
        <taxon>Francisella</taxon>
    </lineage>
</organism>
<dbReference type="InterPro" id="IPR017937">
    <property type="entry name" value="Thioredoxin_CS"/>
</dbReference>
<evidence type="ECO:0000313" key="12">
    <source>
        <dbReference type="Proteomes" id="UP000683421"/>
    </source>
</evidence>
<dbReference type="InterPro" id="IPR036249">
    <property type="entry name" value="Thioredoxin-like_sf"/>
</dbReference>
<feature type="site" description="Deprotonates C-terminal active site Cys" evidence="8">
    <location>
        <position position="28"/>
    </location>
</feature>
<evidence type="ECO:0000256" key="4">
    <source>
        <dbReference type="ARBA" id="ARBA00023157"/>
    </source>
</evidence>
<dbReference type="PRINTS" id="PR00421">
    <property type="entry name" value="THIOREDOXIN"/>
</dbReference>
<comment type="similarity">
    <text evidence="1 7">Belongs to the thioredoxin family.</text>
</comment>
<sequence>MALSKVIKTDEANFDKLISSSAKPILVDFYADWCGPCKTLSPILDQLSKDYTGAVIVKVNVDDNQSLAAKFGIRSIPTMIIFKAGQPVETLTGVHTGSQLEQKLKAYE</sequence>
<dbReference type="PANTHER" id="PTHR45663:SF11">
    <property type="entry name" value="GEO12009P1"/>
    <property type="match status" value="1"/>
</dbReference>
<keyword evidence="4 9" id="KW-1015">Disulfide bond</keyword>
<evidence type="ECO:0000313" key="11">
    <source>
        <dbReference type="EMBL" id="QWU98456.1"/>
    </source>
</evidence>
<feature type="active site" description="Nucleophile" evidence="8">
    <location>
        <position position="37"/>
    </location>
</feature>
<dbReference type="PANTHER" id="PTHR45663">
    <property type="entry name" value="GEO12009P1"/>
    <property type="match status" value="1"/>
</dbReference>
<feature type="domain" description="Thioredoxin" evidence="10">
    <location>
        <begin position="1"/>
        <end position="108"/>
    </location>
</feature>
<dbReference type="GO" id="GO:0015035">
    <property type="term" value="F:protein-disulfide reductase activity"/>
    <property type="evidence" value="ECO:0007669"/>
    <property type="project" value="UniProtKB-UniRule"/>
</dbReference>
<keyword evidence="12" id="KW-1185">Reference proteome</keyword>
<dbReference type="FunFam" id="3.40.30.10:FF:000001">
    <property type="entry name" value="Thioredoxin"/>
    <property type="match status" value="1"/>
</dbReference>
<reference evidence="11 12" key="1">
    <citation type="submission" date="2021-06" db="EMBL/GenBank/DDBJ databases">
        <title>Ulceroglandular infection and bacteremia caused by Francisella salimarina in an immunocompromised patient, France.</title>
        <authorList>
            <person name="Hennebique A."/>
            <person name="Caspar Y."/>
            <person name="Maurin M."/>
            <person name="Boisset S."/>
            <person name="Pelloux I."/>
            <person name="Gallego-Hernanz M.P."/>
            <person name="Burucoa C."/>
            <person name="Cazenave-Roblot F."/>
            <person name="Plouzeau C."/>
            <person name="Rammaert B."/>
        </authorList>
    </citation>
    <scope>NUCLEOTIDE SEQUENCE [LARGE SCALE GENOMIC DNA]</scope>
    <source>
        <strain evidence="11 12">CHUGA-F75</strain>
    </source>
</reference>
<evidence type="ECO:0000256" key="9">
    <source>
        <dbReference type="PIRSR" id="PIRSR000077-4"/>
    </source>
</evidence>
<dbReference type="PROSITE" id="PS00194">
    <property type="entry name" value="THIOREDOXIN_1"/>
    <property type="match status" value="1"/>
</dbReference>
<feature type="site" description="Contributes to redox potential value" evidence="8">
    <location>
        <position position="35"/>
    </location>
</feature>
<evidence type="ECO:0000256" key="1">
    <source>
        <dbReference type="ARBA" id="ARBA00008987"/>
    </source>
</evidence>
<dbReference type="RefSeq" id="WP_150466027.1">
    <property type="nucleotide sequence ID" value="NZ_CP076680.1"/>
</dbReference>
<dbReference type="NCBIfam" id="TIGR01068">
    <property type="entry name" value="thioredoxin"/>
    <property type="match status" value="1"/>
</dbReference>
<gene>
    <name evidence="11" type="primary">trxA</name>
    <name evidence="11" type="ORF">KQR59_04905</name>
</gene>
<dbReference type="SUPFAM" id="SSF52833">
    <property type="entry name" value="Thioredoxin-like"/>
    <property type="match status" value="1"/>
</dbReference>
<feature type="active site" description="Nucleophile" evidence="8">
    <location>
        <position position="34"/>
    </location>
</feature>
<dbReference type="Proteomes" id="UP000683421">
    <property type="component" value="Chromosome"/>
</dbReference>
<evidence type="ECO:0000256" key="5">
    <source>
        <dbReference type="ARBA" id="ARBA00023284"/>
    </source>
</evidence>
<evidence type="ECO:0000256" key="8">
    <source>
        <dbReference type="PIRSR" id="PIRSR000077-1"/>
    </source>
</evidence>
<dbReference type="Pfam" id="PF00085">
    <property type="entry name" value="Thioredoxin"/>
    <property type="match status" value="1"/>
</dbReference>
<dbReference type="CDD" id="cd02947">
    <property type="entry name" value="TRX_family"/>
    <property type="match status" value="1"/>
</dbReference>
<dbReference type="PROSITE" id="PS51352">
    <property type="entry name" value="THIOREDOXIN_2"/>
    <property type="match status" value="1"/>
</dbReference>
<evidence type="ECO:0000256" key="7">
    <source>
        <dbReference type="PIRNR" id="PIRNR000077"/>
    </source>
</evidence>
<dbReference type="Gene3D" id="3.40.30.10">
    <property type="entry name" value="Glutaredoxin"/>
    <property type="match status" value="1"/>
</dbReference>
<name>A0AAJ4TK92_9GAMM</name>
<keyword evidence="5 9" id="KW-0676">Redox-active center</keyword>
<proteinExistence type="inferred from homology"/>